<comment type="subcellular location">
    <subcellularLocation>
        <location evidence="2">Cytoplasm</location>
    </subcellularLocation>
</comment>
<dbReference type="PANTHER" id="PTHR11879:SF55">
    <property type="entry name" value="GLUTAMATE OXALOACETATE TRANSAMINASE 1, ISOFORM B"/>
    <property type="match status" value="1"/>
</dbReference>
<evidence type="ECO:0000256" key="11">
    <source>
        <dbReference type="ARBA" id="ARBA00048761"/>
    </source>
</evidence>
<evidence type="ECO:0000256" key="10">
    <source>
        <dbReference type="ARBA" id="ARBA00048507"/>
    </source>
</evidence>
<evidence type="ECO:0000313" key="16">
    <source>
        <dbReference type="Proteomes" id="UP001461498"/>
    </source>
</evidence>
<gene>
    <name evidence="15" type="ORF">O3M35_012489</name>
</gene>
<dbReference type="InterPro" id="IPR015424">
    <property type="entry name" value="PyrdxlP-dep_Trfase"/>
</dbReference>
<comment type="catalytic activity">
    <reaction evidence="11">
        <text>3-sulfino-L-alanine + 2-oxoglutarate = 3-sulfinopyruvate + L-glutamate</text>
        <dbReference type="Rhea" id="RHEA:70295"/>
        <dbReference type="ChEBI" id="CHEBI:16810"/>
        <dbReference type="ChEBI" id="CHEBI:29985"/>
        <dbReference type="ChEBI" id="CHEBI:61085"/>
        <dbReference type="ChEBI" id="CHEBI:140699"/>
    </reaction>
    <physiologicalReaction direction="right-to-left" evidence="11">
        <dbReference type="Rhea" id="RHEA:70297"/>
    </physiologicalReaction>
</comment>
<keyword evidence="5" id="KW-0963">Cytoplasm</keyword>
<dbReference type="PROSITE" id="PS00105">
    <property type="entry name" value="AA_TRANSFER_CLASS_1"/>
    <property type="match status" value="1"/>
</dbReference>
<dbReference type="GO" id="GO:0047801">
    <property type="term" value="F:L-cysteine transaminase activity"/>
    <property type="evidence" value="ECO:0007669"/>
    <property type="project" value="UniProtKB-EC"/>
</dbReference>
<dbReference type="InterPro" id="IPR004839">
    <property type="entry name" value="Aminotransferase_I/II_large"/>
</dbReference>
<dbReference type="Gene3D" id="3.90.1150.10">
    <property type="entry name" value="Aspartate Aminotransferase, domain 1"/>
    <property type="match status" value="1"/>
</dbReference>
<feature type="domain" description="Aminotransferase class I/classII large" evidence="14">
    <location>
        <begin position="29"/>
        <end position="397"/>
    </location>
</feature>
<evidence type="ECO:0000256" key="2">
    <source>
        <dbReference type="ARBA" id="ARBA00004496"/>
    </source>
</evidence>
<dbReference type="Proteomes" id="UP001461498">
    <property type="component" value="Unassembled WGS sequence"/>
</dbReference>
<dbReference type="AlphaFoldDB" id="A0AAW1CZV8"/>
<accession>A0AAW1CZV8</accession>
<evidence type="ECO:0000256" key="7">
    <source>
        <dbReference type="ARBA" id="ARBA00022679"/>
    </source>
</evidence>
<dbReference type="InterPro" id="IPR015422">
    <property type="entry name" value="PyrdxlP-dep_Trfase_small"/>
</dbReference>
<protein>
    <recommendedName>
        <fullName evidence="13">Aspartate aminotransferase</fullName>
        <ecNumber evidence="13">2.6.1.1</ecNumber>
    </recommendedName>
</protein>
<dbReference type="GO" id="GO:0004069">
    <property type="term" value="F:L-aspartate:2-oxoglutarate aminotransferase activity"/>
    <property type="evidence" value="ECO:0007669"/>
    <property type="project" value="UniProtKB-EC"/>
</dbReference>
<dbReference type="FunFam" id="3.90.1150.10:FF:000001">
    <property type="entry name" value="Aspartate aminotransferase"/>
    <property type="match status" value="1"/>
</dbReference>
<reference evidence="15 16" key="1">
    <citation type="submission" date="2022-12" db="EMBL/GenBank/DDBJ databases">
        <title>Chromosome-level genome assembly of true bugs.</title>
        <authorList>
            <person name="Ma L."/>
            <person name="Li H."/>
        </authorList>
    </citation>
    <scope>NUCLEOTIDE SEQUENCE [LARGE SCALE GENOMIC DNA]</scope>
    <source>
        <strain evidence="15">Lab_2022b</strain>
    </source>
</reference>
<evidence type="ECO:0000256" key="8">
    <source>
        <dbReference type="ARBA" id="ARBA00022898"/>
    </source>
</evidence>
<comment type="subunit">
    <text evidence="4 13">Homodimer.</text>
</comment>
<name>A0AAW1CZV8_9HEMI</name>
<dbReference type="GO" id="GO:0006532">
    <property type="term" value="P:aspartate biosynthetic process"/>
    <property type="evidence" value="ECO:0007669"/>
    <property type="project" value="TreeGrafter"/>
</dbReference>
<dbReference type="InterPro" id="IPR000796">
    <property type="entry name" value="Asp_trans"/>
</dbReference>
<dbReference type="CDD" id="cd00609">
    <property type="entry name" value="AAT_like"/>
    <property type="match status" value="1"/>
</dbReference>
<evidence type="ECO:0000259" key="14">
    <source>
        <dbReference type="Pfam" id="PF00155"/>
    </source>
</evidence>
<comment type="caution">
    <text evidence="15">The sequence shown here is derived from an EMBL/GenBank/DDBJ whole genome shotgun (WGS) entry which is preliminary data.</text>
</comment>
<dbReference type="PRINTS" id="PR00799">
    <property type="entry name" value="TRANSAMINASE"/>
</dbReference>
<evidence type="ECO:0000256" key="1">
    <source>
        <dbReference type="ARBA" id="ARBA00001933"/>
    </source>
</evidence>
<comment type="catalytic activity">
    <reaction evidence="12">
        <text>L-cysteine + 2-oxoglutarate = 2-oxo-3-sulfanylpropanoate + L-glutamate</text>
        <dbReference type="Rhea" id="RHEA:17441"/>
        <dbReference type="ChEBI" id="CHEBI:16810"/>
        <dbReference type="ChEBI" id="CHEBI:29985"/>
        <dbReference type="ChEBI" id="CHEBI:35235"/>
        <dbReference type="ChEBI" id="CHEBI:57678"/>
        <dbReference type="EC" id="2.6.1.3"/>
    </reaction>
    <physiologicalReaction direction="left-to-right" evidence="12">
        <dbReference type="Rhea" id="RHEA:17442"/>
    </physiologicalReaction>
</comment>
<proteinExistence type="inferred from homology"/>
<keyword evidence="6 13" id="KW-0032">Aminotransferase</keyword>
<comment type="miscellaneous">
    <text evidence="13">In eukaryotes there are cytoplasmic, mitochondrial and chloroplastic isozymes.</text>
</comment>
<comment type="catalytic activity">
    <reaction evidence="9">
        <text>(2S)-2-aminobutanoate + 2-oxoglutarate = 2-oxobutanoate + L-glutamate</text>
        <dbReference type="Rhea" id="RHEA:70223"/>
        <dbReference type="ChEBI" id="CHEBI:16763"/>
        <dbReference type="ChEBI" id="CHEBI:16810"/>
        <dbReference type="ChEBI" id="CHEBI:29985"/>
        <dbReference type="ChEBI" id="CHEBI:74359"/>
    </reaction>
    <physiologicalReaction direction="right-to-left" evidence="9">
        <dbReference type="Rhea" id="RHEA:70225"/>
    </physiologicalReaction>
</comment>
<keyword evidence="7 13" id="KW-0808">Transferase</keyword>
<dbReference type="Gene3D" id="3.40.640.10">
    <property type="entry name" value="Type I PLP-dependent aspartate aminotransferase-like (Major domain)"/>
    <property type="match status" value="1"/>
</dbReference>
<dbReference type="PANTHER" id="PTHR11879">
    <property type="entry name" value="ASPARTATE AMINOTRANSFERASE"/>
    <property type="match status" value="1"/>
</dbReference>
<evidence type="ECO:0000256" key="12">
    <source>
        <dbReference type="ARBA" id="ARBA00049350"/>
    </source>
</evidence>
<keyword evidence="16" id="KW-1185">Reference proteome</keyword>
<organism evidence="15 16">
    <name type="scientific">Rhynocoris fuscipes</name>
    <dbReference type="NCBI Taxonomy" id="488301"/>
    <lineage>
        <taxon>Eukaryota</taxon>
        <taxon>Metazoa</taxon>
        <taxon>Ecdysozoa</taxon>
        <taxon>Arthropoda</taxon>
        <taxon>Hexapoda</taxon>
        <taxon>Insecta</taxon>
        <taxon>Pterygota</taxon>
        <taxon>Neoptera</taxon>
        <taxon>Paraneoptera</taxon>
        <taxon>Hemiptera</taxon>
        <taxon>Heteroptera</taxon>
        <taxon>Panheteroptera</taxon>
        <taxon>Cimicomorpha</taxon>
        <taxon>Reduviidae</taxon>
        <taxon>Harpactorinae</taxon>
        <taxon>Harpactorini</taxon>
        <taxon>Rhynocoris</taxon>
    </lineage>
</organism>
<sequence length="413" mass="46627">MSRFDNVELGRPIEPFALNKAFILDTFSSKVNLGIGVYKTANGTFWLLPCVRKAEQILAEDDSLEHEYLPVLGYNAFCKAATNLLLGDNCKAIEEGRAFGVQALSGTGALRIAAEFLRRILNYNSVLVSLPTWENHHLLFKLAGFTNIKEYRYWNAKTRSLDLEGLLEDLEEAEENTVVVLHACAHNPTGCDPTQEQWKKIAEVMKRKKLFPLFDTAYLGFASGDVDADAWAVRYFVENEFELMCAQSFAKNFGLYNERVGNLAIILNNVKNVETVKSQMTLIIRGMYSNPPAHGAKIVALILNNLELKKDWHKCIEKMSGRIKSMRIELKNRLDKLGTPGDWHHITSQIGMFSYTGLTQRQVEHLVNKYHIYLLKSGRINMCGLNLTNIDYVANSIDETVKAIPVESVDSII</sequence>
<dbReference type="GO" id="GO:0005829">
    <property type="term" value="C:cytosol"/>
    <property type="evidence" value="ECO:0007669"/>
    <property type="project" value="TreeGrafter"/>
</dbReference>
<dbReference type="EMBL" id="JAPXFL010000009">
    <property type="protein sequence ID" value="KAK9501834.1"/>
    <property type="molecule type" value="Genomic_DNA"/>
</dbReference>
<dbReference type="SUPFAM" id="SSF53383">
    <property type="entry name" value="PLP-dependent transferases"/>
    <property type="match status" value="1"/>
</dbReference>
<comment type="catalytic activity">
    <reaction evidence="10">
        <text>L-aspartate + 2-oxoglutarate = oxaloacetate + L-glutamate</text>
        <dbReference type="Rhea" id="RHEA:21824"/>
        <dbReference type="ChEBI" id="CHEBI:16452"/>
        <dbReference type="ChEBI" id="CHEBI:16810"/>
        <dbReference type="ChEBI" id="CHEBI:29985"/>
        <dbReference type="ChEBI" id="CHEBI:29991"/>
        <dbReference type="EC" id="2.6.1.1"/>
    </reaction>
    <physiologicalReaction direction="left-to-right" evidence="10">
        <dbReference type="Rhea" id="RHEA:21825"/>
    </physiologicalReaction>
</comment>
<dbReference type="EC" id="2.6.1.1" evidence="13"/>
<keyword evidence="8" id="KW-0663">Pyridoxal phosphate</keyword>
<dbReference type="InterPro" id="IPR004838">
    <property type="entry name" value="NHTrfase_class1_PyrdxlP-BS"/>
</dbReference>
<dbReference type="GO" id="GO:0030170">
    <property type="term" value="F:pyridoxal phosphate binding"/>
    <property type="evidence" value="ECO:0007669"/>
    <property type="project" value="InterPro"/>
</dbReference>
<comment type="similarity">
    <text evidence="3">Belongs to the class-I pyridoxal-phosphate-dependent aminotransferase family.</text>
</comment>
<evidence type="ECO:0000256" key="9">
    <source>
        <dbReference type="ARBA" id="ARBA00036027"/>
    </source>
</evidence>
<comment type="cofactor">
    <cofactor evidence="1">
        <name>pyridoxal 5'-phosphate</name>
        <dbReference type="ChEBI" id="CHEBI:597326"/>
    </cofactor>
</comment>
<dbReference type="FunFam" id="3.40.640.10:FF:000044">
    <property type="entry name" value="Aspartate aminotransferase"/>
    <property type="match status" value="1"/>
</dbReference>
<evidence type="ECO:0000256" key="6">
    <source>
        <dbReference type="ARBA" id="ARBA00022576"/>
    </source>
</evidence>
<evidence type="ECO:0000256" key="5">
    <source>
        <dbReference type="ARBA" id="ARBA00022490"/>
    </source>
</evidence>
<dbReference type="NCBIfam" id="NF006719">
    <property type="entry name" value="PRK09257.1"/>
    <property type="match status" value="1"/>
</dbReference>
<evidence type="ECO:0000256" key="4">
    <source>
        <dbReference type="ARBA" id="ARBA00011738"/>
    </source>
</evidence>
<evidence type="ECO:0000256" key="13">
    <source>
        <dbReference type="RuleBase" id="RU000480"/>
    </source>
</evidence>
<dbReference type="InterPro" id="IPR015421">
    <property type="entry name" value="PyrdxlP-dep_Trfase_major"/>
</dbReference>
<dbReference type="Pfam" id="PF00155">
    <property type="entry name" value="Aminotran_1_2"/>
    <property type="match status" value="1"/>
</dbReference>
<evidence type="ECO:0000313" key="15">
    <source>
        <dbReference type="EMBL" id="KAK9501834.1"/>
    </source>
</evidence>
<evidence type="ECO:0000256" key="3">
    <source>
        <dbReference type="ARBA" id="ARBA00007441"/>
    </source>
</evidence>